<reference evidence="14" key="1">
    <citation type="submission" date="2022-11" db="UniProtKB">
        <authorList>
            <consortium name="WormBaseParasite"/>
        </authorList>
    </citation>
    <scope>IDENTIFICATION</scope>
</reference>
<feature type="compositionally biased region" description="Polar residues" evidence="8">
    <location>
        <begin position="1130"/>
        <end position="1145"/>
    </location>
</feature>
<dbReference type="SUPFAM" id="SSF49562">
    <property type="entry name" value="C2 domain (Calcium/lipid-binding domain, CaLB)"/>
    <property type="match status" value="2"/>
</dbReference>
<sequence length="1453" mass="161471">MALPGPSDGGEIGPDGMPDLSHLTQEERQIILQVVQRQKAEEQQEEEIVQKGDRELWDIERQIQERKEIAQRLVGTQDDAICQICQKTKFADGIGHKCIYCQLRSCARCGGRTPSKNKSIWACSLCQKRQQILARTGKWFQQAEKQLTASTPSPCGGSSAPISRQHSQKSPVGGYDGEHPPRRQSVATTAGGGQPRRQTTLHRQSSMEQDHHHQPSSTGGGHLMNGERASTTVPTTVSSPSSPSAPNSHRQYHRQVPTALYPEQPNQPNGQNRSSEQQQKQRQRPKTGEGLEREQQQQKMNTDGRQQSEIQQQMDDRHLHYQQNTFHEGQQQFRKQQQQQRPSTAGAVRSSMASTALRGCLSGRQRPGEEEHSPRASATGFPPQCAVVSTPAVLQPSSTGPSFNRQAVVVVSSGEVSSPMRRRTKASRPQQPPNCSSSDDELSSPKPKPLQQMQKNQSSPSPNVPALQQSKTQDIGGREKDFSEKELLRYIYDKAHPSARQALRGGSAPFFRHFQHHSLDFPMLSAAGARGAVVVPLGNNKTSTTNNALASRIRNYLSNPAVSWQPSTDQRHLIGHLVLHRLSSLSSPCSSSAPINSALDFGIKVVGGRNPASGRLAAFVSRVRPGSVADSMGQLRTGDEVLEWNGHSLQNVTPETVYNIVQSTKGDSRLELIVSRSLTGGDDDFLNLRRLHEQYGPSLPHSQSLIAAASPFGQQQRYSQRAPSPLVLHQGGSLSGFFVDPMATVRPPLLSGTSGVSVDPREMCGGRMELALLYLRQKRELIISLSRAYDLLPRVNGASRNAYVKLFLLPDRSERSRRQSKVLSDTLAPVWNEHFFYEGLDERAVSARVLEVTLWDFDPYESHSFLGETLIELANAPLNNLPLVYSLTDMDDDNSIRLRLRQRRYSSMTPPMAQRSRSQMSYPRGGHAINEGQSHDVSDYWEREGGGIASWSSHSAHNLAESHSRNKRFAIANDAFWETPQEDWTRNGEEGSFSAGWESTKRTMRGGKRIPNGYLSDQEQEWEMERRRVGAAHRRERREHRYHRDKGGQRRPQSATALRNIAEWELRHKSSSDRGRQYQHQQSMDYSDGDRSGGAMARQQLRRATRQQELREQEAATGGGGYGSDGSVETLMSVNSAQSMQNKTILRQQQLQRLREQQHENVGGGQSSTEENNDRGGFGGSGEIEELDDQMLMTMEERQAGGTAQQKMTMKELKDRKKSLMTRLIPGRNGPNDGNKRLGFARSEEVGIPEALALPEQNKDFIKQESTDSSDNWLPIRPDRPLGSFVENLGPGQVVGRQALGSAQMGELQAALSLEPSGMVVDVMQARGLNALKQSTKTVPGIYVKAYLMEGKNCLAKAKTQSTKTKSASPQFRQKLVFAEGPRHRMLQLTILADYGRIERKSFLGVAQIALDELQLSKEPMLGWFKLFQSSSLNGGVQPPGIPSRKNSEVSIN</sequence>
<dbReference type="Pfam" id="PF00595">
    <property type="entry name" value="PDZ"/>
    <property type="match status" value="1"/>
</dbReference>
<keyword evidence="3 7" id="KW-0863">Zinc-finger</keyword>
<dbReference type="GO" id="GO:0042734">
    <property type="term" value="C:presynaptic membrane"/>
    <property type="evidence" value="ECO:0007669"/>
    <property type="project" value="TreeGrafter"/>
</dbReference>
<dbReference type="GO" id="GO:0048167">
    <property type="term" value="P:regulation of synaptic plasticity"/>
    <property type="evidence" value="ECO:0007669"/>
    <property type="project" value="TreeGrafter"/>
</dbReference>
<feature type="domain" description="RabBD" evidence="12">
    <location>
        <begin position="17"/>
        <end position="143"/>
    </location>
</feature>
<evidence type="ECO:0000259" key="9">
    <source>
        <dbReference type="PROSITE" id="PS50004"/>
    </source>
</evidence>
<dbReference type="InterPro" id="IPR035892">
    <property type="entry name" value="C2_domain_sf"/>
</dbReference>
<evidence type="ECO:0000256" key="5">
    <source>
        <dbReference type="ARBA" id="ARBA00023018"/>
    </source>
</evidence>
<dbReference type="InterPro" id="IPR039032">
    <property type="entry name" value="Rim-like"/>
</dbReference>
<feature type="compositionally biased region" description="Polar residues" evidence="8">
    <location>
        <begin position="297"/>
        <end position="311"/>
    </location>
</feature>
<feature type="region of interest" description="Disordered" evidence="8">
    <location>
        <begin position="907"/>
        <end position="933"/>
    </location>
</feature>
<feature type="compositionally biased region" description="Low complexity" evidence="8">
    <location>
        <begin position="271"/>
        <end position="280"/>
    </location>
</feature>
<accession>A0A914GXS2</accession>
<organism evidence="13 14">
    <name type="scientific">Globodera rostochiensis</name>
    <name type="common">Golden nematode worm</name>
    <name type="synonym">Heterodera rostochiensis</name>
    <dbReference type="NCBI Taxonomy" id="31243"/>
    <lineage>
        <taxon>Eukaryota</taxon>
        <taxon>Metazoa</taxon>
        <taxon>Ecdysozoa</taxon>
        <taxon>Nematoda</taxon>
        <taxon>Chromadorea</taxon>
        <taxon>Rhabditida</taxon>
        <taxon>Tylenchina</taxon>
        <taxon>Tylenchomorpha</taxon>
        <taxon>Tylenchoidea</taxon>
        <taxon>Heteroderidae</taxon>
        <taxon>Heteroderinae</taxon>
        <taxon>Globodera</taxon>
    </lineage>
</organism>
<evidence type="ECO:0000259" key="10">
    <source>
        <dbReference type="PROSITE" id="PS50106"/>
    </source>
</evidence>
<dbReference type="Proteomes" id="UP000887572">
    <property type="component" value="Unplaced"/>
</dbReference>
<dbReference type="PROSITE" id="PS50106">
    <property type="entry name" value="PDZ"/>
    <property type="match status" value="1"/>
</dbReference>
<dbReference type="InterPro" id="IPR010911">
    <property type="entry name" value="Rab_BD"/>
</dbReference>
<dbReference type="SUPFAM" id="SSF57903">
    <property type="entry name" value="FYVE/PHD zinc finger"/>
    <property type="match status" value="1"/>
</dbReference>
<dbReference type="FunFam" id="3.30.40.10:FF:000780">
    <property type="entry name" value="Rab-3-interacting molecule unc-10"/>
    <property type="match status" value="1"/>
</dbReference>
<evidence type="ECO:0000259" key="11">
    <source>
        <dbReference type="PROSITE" id="PS50178"/>
    </source>
</evidence>
<keyword evidence="5" id="KW-0770">Synapse</keyword>
<dbReference type="GO" id="GO:0044325">
    <property type="term" value="F:transmembrane transporter binding"/>
    <property type="evidence" value="ECO:0007669"/>
    <property type="project" value="TreeGrafter"/>
</dbReference>
<dbReference type="SMART" id="SM00228">
    <property type="entry name" value="PDZ"/>
    <property type="match status" value="1"/>
</dbReference>
<feature type="compositionally biased region" description="Polar residues" evidence="8">
    <location>
        <begin position="907"/>
        <end position="921"/>
    </location>
</feature>
<dbReference type="GO" id="GO:0048791">
    <property type="term" value="P:calcium ion-regulated exocytosis of neurotransmitter"/>
    <property type="evidence" value="ECO:0007669"/>
    <property type="project" value="TreeGrafter"/>
</dbReference>
<dbReference type="PROSITE" id="PS50004">
    <property type="entry name" value="C2"/>
    <property type="match status" value="2"/>
</dbReference>
<feature type="compositionally biased region" description="Polar residues" evidence="8">
    <location>
        <begin position="160"/>
        <end position="170"/>
    </location>
</feature>
<keyword evidence="4" id="KW-0862">Zinc</keyword>
<feature type="domain" description="C2" evidence="9">
    <location>
        <begin position="1304"/>
        <end position="1425"/>
    </location>
</feature>
<dbReference type="SMART" id="SM00239">
    <property type="entry name" value="C2"/>
    <property type="match status" value="2"/>
</dbReference>
<dbReference type="InterPro" id="IPR017455">
    <property type="entry name" value="Znf_FYVE-rel"/>
</dbReference>
<feature type="domain" description="FYVE-type" evidence="11">
    <location>
        <begin position="76"/>
        <end position="131"/>
    </location>
</feature>
<feature type="compositionally biased region" description="Basic residues" evidence="8">
    <location>
        <begin position="1029"/>
        <end position="1044"/>
    </location>
</feature>
<evidence type="ECO:0000313" key="14">
    <source>
        <dbReference type="WBParaSite" id="Gr19_v10_g11365.t1"/>
    </source>
</evidence>
<evidence type="ECO:0000256" key="2">
    <source>
        <dbReference type="ARBA" id="ARBA00022737"/>
    </source>
</evidence>
<feature type="compositionally biased region" description="Polar residues" evidence="8">
    <location>
        <begin position="196"/>
        <end position="207"/>
    </location>
</feature>
<dbReference type="Gene3D" id="2.30.42.10">
    <property type="match status" value="1"/>
</dbReference>
<keyword evidence="13" id="KW-1185">Reference proteome</keyword>
<dbReference type="GO" id="GO:0048788">
    <property type="term" value="C:cytoskeleton of presynaptic active zone"/>
    <property type="evidence" value="ECO:0007669"/>
    <property type="project" value="TreeGrafter"/>
</dbReference>
<dbReference type="InterPro" id="IPR013083">
    <property type="entry name" value="Znf_RING/FYVE/PHD"/>
</dbReference>
<evidence type="ECO:0000256" key="1">
    <source>
        <dbReference type="ARBA" id="ARBA00022723"/>
    </source>
</evidence>
<feature type="region of interest" description="Disordered" evidence="8">
    <location>
        <begin position="148"/>
        <end position="311"/>
    </location>
</feature>
<evidence type="ECO:0000313" key="13">
    <source>
        <dbReference type="Proteomes" id="UP000887572"/>
    </source>
</evidence>
<dbReference type="InterPro" id="IPR054386">
    <property type="entry name" value="RIM_Znf"/>
</dbReference>
<feature type="compositionally biased region" description="Low complexity" evidence="8">
    <location>
        <begin position="330"/>
        <end position="341"/>
    </location>
</feature>
<feature type="region of interest" description="Disordered" evidence="8">
    <location>
        <begin position="412"/>
        <end position="479"/>
    </location>
</feature>
<feature type="domain" description="PDZ" evidence="10">
    <location>
        <begin position="601"/>
        <end position="676"/>
    </location>
</feature>
<dbReference type="Pfam" id="PF00168">
    <property type="entry name" value="C2"/>
    <property type="match status" value="2"/>
</dbReference>
<dbReference type="GO" id="GO:0008270">
    <property type="term" value="F:zinc ion binding"/>
    <property type="evidence" value="ECO:0007669"/>
    <property type="project" value="UniProtKB-KW"/>
</dbReference>
<dbReference type="GO" id="GO:0042391">
    <property type="term" value="P:regulation of membrane potential"/>
    <property type="evidence" value="ECO:0007669"/>
    <property type="project" value="TreeGrafter"/>
</dbReference>
<feature type="domain" description="C2" evidence="9">
    <location>
        <begin position="764"/>
        <end position="892"/>
    </location>
</feature>
<dbReference type="InterPro" id="IPR011011">
    <property type="entry name" value="Znf_FYVE_PHD"/>
</dbReference>
<evidence type="ECO:0000256" key="3">
    <source>
        <dbReference type="ARBA" id="ARBA00022771"/>
    </source>
</evidence>
<dbReference type="GO" id="GO:0006886">
    <property type="term" value="P:intracellular protein transport"/>
    <property type="evidence" value="ECO:0007669"/>
    <property type="project" value="InterPro"/>
</dbReference>
<dbReference type="GO" id="GO:0050806">
    <property type="term" value="P:positive regulation of synaptic transmission"/>
    <property type="evidence" value="ECO:0007669"/>
    <property type="project" value="TreeGrafter"/>
</dbReference>
<feature type="region of interest" description="Disordered" evidence="8">
    <location>
        <begin position="1"/>
        <end position="23"/>
    </location>
</feature>
<feature type="region of interest" description="Disordered" evidence="8">
    <location>
        <begin position="328"/>
        <end position="383"/>
    </location>
</feature>
<dbReference type="PROSITE" id="PS50916">
    <property type="entry name" value="RABBD"/>
    <property type="match status" value="1"/>
</dbReference>
<comment type="subcellular location">
    <subcellularLocation>
        <location evidence="6">Synapse</location>
    </subcellularLocation>
</comment>
<dbReference type="GO" id="GO:0031267">
    <property type="term" value="F:small GTPase binding"/>
    <property type="evidence" value="ECO:0007669"/>
    <property type="project" value="InterPro"/>
</dbReference>
<evidence type="ECO:0000259" key="12">
    <source>
        <dbReference type="PROSITE" id="PS50916"/>
    </source>
</evidence>
<dbReference type="InterPro" id="IPR001478">
    <property type="entry name" value="PDZ"/>
</dbReference>
<evidence type="ECO:0000256" key="4">
    <source>
        <dbReference type="ARBA" id="ARBA00022833"/>
    </source>
</evidence>
<feature type="compositionally biased region" description="Basic and acidic residues" evidence="8">
    <location>
        <begin position="286"/>
        <end position="296"/>
    </location>
</feature>
<dbReference type="PROSITE" id="PS50178">
    <property type="entry name" value="ZF_FYVE"/>
    <property type="match status" value="1"/>
</dbReference>
<evidence type="ECO:0000256" key="7">
    <source>
        <dbReference type="PROSITE-ProRule" id="PRU00091"/>
    </source>
</evidence>
<protein>
    <submittedName>
        <fullName evidence="14">Uncharacterized protein</fullName>
    </submittedName>
</protein>
<dbReference type="Gene3D" id="3.30.40.10">
    <property type="entry name" value="Zinc/RING finger domain, C3HC4 (zinc finger)"/>
    <property type="match status" value="1"/>
</dbReference>
<feature type="compositionally biased region" description="Low complexity" evidence="8">
    <location>
        <begin position="229"/>
        <end position="246"/>
    </location>
</feature>
<dbReference type="PANTHER" id="PTHR12157">
    <property type="entry name" value="REGULATING SYNAPTIC MEMBRANE EXOCYTOSIS PROTEIN"/>
    <property type="match status" value="1"/>
</dbReference>
<feature type="compositionally biased region" description="Basic and acidic residues" evidence="8">
    <location>
        <begin position="1062"/>
        <end position="1076"/>
    </location>
</feature>
<feature type="region of interest" description="Disordered" evidence="8">
    <location>
        <begin position="1026"/>
        <end position="1183"/>
    </location>
</feature>
<proteinExistence type="predicted"/>
<keyword evidence="1" id="KW-0479">Metal-binding</keyword>
<dbReference type="Pfam" id="PF22601">
    <property type="entry name" value="RIM2a_ZnF"/>
    <property type="match status" value="1"/>
</dbReference>
<dbReference type="Gene3D" id="2.60.40.150">
    <property type="entry name" value="C2 domain"/>
    <property type="match status" value="2"/>
</dbReference>
<dbReference type="InterPro" id="IPR036034">
    <property type="entry name" value="PDZ_sf"/>
</dbReference>
<evidence type="ECO:0000256" key="8">
    <source>
        <dbReference type="SAM" id="MobiDB-lite"/>
    </source>
</evidence>
<feature type="compositionally biased region" description="Polar residues" evidence="8">
    <location>
        <begin position="451"/>
        <end position="473"/>
    </location>
</feature>
<keyword evidence="2" id="KW-0677">Repeat</keyword>
<dbReference type="InterPro" id="IPR000008">
    <property type="entry name" value="C2_dom"/>
</dbReference>
<feature type="compositionally biased region" description="Polar residues" evidence="8">
    <location>
        <begin position="427"/>
        <end position="437"/>
    </location>
</feature>
<dbReference type="SUPFAM" id="SSF50156">
    <property type="entry name" value="PDZ domain-like"/>
    <property type="match status" value="1"/>
</dbReference>
<name>A0A914GXS2_GLORO</name>
<dbReference type="WBParaSite" id="Gr19_v10_g11365.t1">
    <property type="protein sequence ID" value="Gr19_v10_g11365.t1"/>
    <property type="gene ID" value="Gr19_v10_g11365"/>
</dbReference>
<evidence type="ECO:0000256" key="6">
    <source>
        <dbReference type="ARBA" id="ARBA00034103"/>
    </source>
</evidence>
<dbReference type="PANTHER" id="PTHR12157:SF21">
    <property type="entry name" value="RAB3 INTERACTING MOLECULE, ISOFORM F"/>
    <property type="match status" value="1"/>
</dbReference>